<evidence type="ECO:0000259" key="6">
    <source>
        <dbReference type="PROSITE" id="PS50405"/>
    </source>
</evidence>
<proteinExistence type="inferred from homology"/>
<dbReference type="PANTHER" id="PTHR11260:SF765">
    <property type="entry name" value="GLUTATHIONE TRANSFERASE"/>
    <property type="match status" value="1"/>
</dbReference>
<dbReference type="AlphaFoldDB" id="A0AAW2RC77"/>
<keyword evidence="2 4" id="KW-0808">Transferase</keyword>
<dbReference type="InterPro" id="IPR010987">
    <property type="entry name" value="Glutathione-S-Trfase_C-like"/>
</dbReference>
<evidence type="ECO:0000256" key="3">
    <source>
        <dbReference type="ARBA" id="ARBA00047960"/>
    </source>
</evidence>
<feature type="domain" description="GST N-terminal" evidence="5">
    <location>
        <begin position="15"/>
        <end position="94"/>
    </location>
</feature>
<dbReference type="SFLD" id="SFLDG01152">
    <property type="entry name" value="Main.3:_Omega-_and_Tau-like"/>
    <property type="match status" value="1"/>
</dbReference>
<comment type="catalytic activity">
    <reaction evidence="3 4">
        <text>RX + glutathione = an S-substituted glutathione + a halide anion + H(+)</text>
        <dbReference type="Rhea" id="RHEA:16437"/>
        <dbReference type="ChEBI" id="CHEBI:15378"/>
        <dbReference type="ChEBI" id="CHEBI:16042"/>
        <dbReference type="ChEBI" id="CHEBI:17792"/>
        <dbReference type="ChEBI" id="CHEBI:57925"/>
        <dbReference type="ChEBI" id="CHEBI:90779"/>
        <dbReference type="EC" id="2.5.1.18"/>
    </reaction>
</comment>
<dbReference type="CDD" id="cd03058">
    <property type="entry name" value="GST_N_Tau"/>
    <property type="match status" value="1"/>
</dbReference>
<dbReference type="GO" id="GO:0005829">
    <property type="term" value="C:cytosol"/>
    <property type="evidence" value="ECO:0007669"/>
    <property type="project" value="UniProtKB-SubCell"/>
</dbReference>
<dbReference type="PROSITE" id="PS50404">
    <property type="entry name" value="GST_NTER"/>
    <property type="match status" value="1"/>
</dbReference>
<dbReference type="SFLD" id="SFLDG00358">
    <property type="entry name" value="Main_(cytGST)"/>
    <property type="match status" value="1"/>
</dbReference>
<dbReference type="PROSITE" id="PS50405">
    <property type="entry name" value="GST_CTER"/>
    <property type="match status" value="1"/>
</dbReference>
<comment type="subcellular location">
    <subcellularLocation>
        <location evidence="4">Cytoplasm</location>
        <location evidence="4">Cytosol</location>
    </subcellularLocation>
</comment>
<protein>
    <recommendedName>
        <fullName evidence="4">Glutathione S-transferase</fullName>
        <ecNumber evidence="4">2.5.1.18</ecNumber>
    </recommendedName>
</protein>
<dbReference type="FunFam" id="1.20.1050.10:FF:000012">
    <property type="entry name" value="Tau class glutathione S-transferase"/>
    <property type="match status" value="1"/>
</dbReference>
<comment type="caution">
    <text evidence="7">The sequence shown here is derived from an EMBL/GenBank/DDBJ whole genome shotgun (WGS) entry which is preliminary data.</text>
</comment>
<comment type="function">
    <text evidence="4">Is involved in the conjugation of reduced glutathione to a wide number of exogenous and endogenous hydrophobic electrophiles.</text>
</comment>
<reference evidence="7" key="2">
    <citation type="journal article" date="2024" name="Plant">
        <title>Genomic evolution and insights into agronomic trait innovations of Sesamum species.</title>
        <authorList>
            <person name="Miao H."/>
            <person name="Wang L."/>
            <person name="Qu L."/>
            <person name="Liu H."/>
            <person name="Sun Y."/>
            <person name="Le M."/>
            <person name="Wang Q."/>
            <person name="Wei S."/>
            <person name="Zheng Y."/>
            <person name="Lin W."/>
            <person name="Duan Y."/>
            <person name="Cao H."/>
            <person name="Xiong S."/>
            <person name="Wang X."/>
            <person name="Wei L."/>
            <person name="Li C."/>
            <person name="Ma Q."/>
            <person name="Ju M."/>
            <person name="Zhao R."/>
            <person name="Li G."/>
            <person name="Mu C."/>
            <person name="Tian Q."/>
            <person name="Mei H."/>
            <person name="Zhang T."/>
            <person name="Gao T."/>
            <person name="Zhang H."/>
        </authorList>
    </citation>
    <scope>NUCLEOTIDE SEQUENCE</scope>
    <source>
        <strain evidence="7">G02</strain>
    </source>
</reference>
<gene>
    <name evidence="7" type="ORF">Sradi_3068400</name>
</gene>
<evidence type="ECO:0000256" key="2">
    <source>
        <dbReference type="ARBA" id="ARBA00022679"/>
    </source>
</evidence>
<dbReference type="SFLD" id="SFLDS00019">
    <property type="entry name" value="Glutathione_Transferase_(cytos"/>
    <property type="match status" value="1"/>
</dbReference>
<dbReference type="EMBL" id="JACGWJ010000013">
    <property type="protein sequence ID" value="KAL0377629.1"/>
    <property type="molecule type" value="Genomic_DNA"/>
</dbReference>
<dbReference type="FunFam" id="3.40.30.10:FF:000014">
    <property type="entry name" value="Tau class glutathione S-transferase"/>
    <property type="match status" value="1"/>
</dbReference>
<accession>A0AAW2RC77</accession>
<name>A0AAW2RC77_SESRA</name>
<feature type="domain" description="GST C-terminal" evidence="6">
    <location>
        <begin position="101"/>
        <end position="231"/>
    </location>
</feature>
<evidence type="ECO:0000259" key="5">
    <source>
        <dbReference type="PROSITE" id="PS50404"/>
    </source>
</evidence>
<dbReference type="InterPro" id="IPR045073">
    <property type="entry name" value="Omega/Tau-like"/>
</dbReference>
<evidence type="ECO:0000256" key="4">
    <source>
        <dbReference type="RuleBase" id="RU369102"/>
    </source>
</evidence>
<dbReference type="InterPro" id="IPR045074">
    <property type="entry name" value="GST_C_Tau"/>
</dbReference>
<dbReference type="InterPro" id="IPR040079">
    <property type="entry name" value="Glutathione_S-Trfase"/>
</dbReference>
<dbReference type="InterPro" id="IPR036249">
    <property type="entry name" value="Thioredoxin-like_sf"/>
</dbReference>
<dbReference type="Pfam" id="PF02798">
    <property type="entry name" value="GST_N"/>
    <property type="match status" value="1"/>
</dbReference>
<dbReference type="PANTHER" id="PTHR11260">
    <property type="entry name" value="GLUTATHIONE S-TRANSFERASE, GST, SUPERFAMILY, GST DOMAIN CONTAINING"/>
    <property type="match status" value="1"/>
</dbReference>
<dbReference type="SUPFAM" id="SSF52833">
    <property type="entry name" value="Thioredoxin-like"/>
    <property type="match status" value="1"/>
</dbReference>
<reference evidence="7" key="1">
    <citation type="submission" date="2020-06" db="EMBL/GenBank/DDBJ databases">
        <authorList>
            <person name="Li T."/>
            <person name="Hu X."/>
            <person name="Zhang T."/>
            <person name="Song X."/>
            <person name="Zhang H."/>
            <person name="Dai N."/>
            <person name="Sheng W."/>
            <person name="Hou X."/>
            <person name="Wei L."/>
        </authorList>
    </citation>
    <scope>NUCLEOTIDE SEQUENCE</scope>
    <source>
        <strain evidence="7">G02</strain>
        <tissue evidence="7">Leaf</tissue>
    </source>
</reference>
<evidence type="ECO:0000256" key="1">
    <source>
        <dbReference type="ARBA" id="ARBA00009929"/>
    </source>
</evidence>
<keyword evidence="4" id="KW-0963">Cytoplasm</keyword>
<organism evidence="7">
    <name type="scientific">Sesamum radiatum</name>
    <name type="common">Black benniseed</name>
    <dbReference type="NCBI Taxonomy" id="300843"/>
    <lineage>
        <taxon>Eukaryota</taxon>
        <taxon>Viridiplantae</taxon>
        <taxon>Streptophyta</taxon>
        <taxon>Embryophyta</taxon>
        <taxon>Tracheophyta</taxon>
        <taxon>Spermatophyta</taxon>
        <taxon>Magnoliopsida</taxon>
        <taxon>eudicotyledons</taxon>
        <taxon>Gunneridae</taxon>
        <taxon>Pentapetalae</taxon>
        <taxon>asterids</taxon>
        <taxon>lamiids</taxon>
        <taxon>Lamiales</taxon>
        <taxon>Pedaliaceae</taxon>
        <taxon>Sesamum</taxon>
    </lineage>
</organism>
<dbReference type="Gene3D" id="1.20.1050.10">
    <property type="match status" value="1"/>
</dbReference>
<dbReference type="GO" id="GO:0006749">
    <property type="term" value="P:glutathione metabolic process"/>
    <property type="evidence" value="ECO:0007669"/>
    <property type="project" value="InterPro"/>
</dbReference>
<dbReference type="Gene3D" id="3.40.30.10">
    <property type="entry name" value="Glutaredoxin"/>
    <property type="match status" value="1"/>
</dbReference>
<dbReference type="Pfam" id="PF13410">
    <property type="entry name" value="GST_C_2"/>
    <property type="match status" value="1"/>
</dbReference>
<dbReference type="SUPFAM" id="SSF47616">
    <property type="entry name" value="GST C-terminal domain-like"/>
    <property type="match status" value="1"/>
</dbReference>
<dbReference type="CDD" id="cd03185">
    <property type="entry name" value="GST_C_Tau"/>
    <property type="match status" value="1"/>
</dbReference>
<dbReference type="InterPro" id="IPR036282">
    <property type="entry name" value="Glutathione-S-Trfase_C_sf"/>
</dbReference>
<dbReference type="EC" id="2.5.1.18" evidence="4"/>
<sequence>MPTYSCLPLSMEESKLVKLHGFWPSPYVYRVIWALKLKGIEYEYIEENLPSRSPSLLEYNPVHKKVPVLVHGGNPVAESMVILEYIEETWPDQRNPLLPSDPYERATARFWIGFGQQKSLTVFTFFRSSEEDKETTARQVLEVLKIIEDQALGDKKFFGGNRIGLVDLTFGWLAHWFGAMQETVGVQVLEPNNLPRLHRWTMDFKREPVIKENLPDSKALLAHFKRQRERFTSTKEN</sequence>
<evidence type="ECO:0000313" key="7">
    <source>
        <dbReference type="EMBL" id="KAL0377629.1"/>
    </source>
</evidence>
<dbReference type="InterPro" id="IPR004045">
    <property type="entry name" value="Glutathione_S-Trfase_N"/>
</dbReference>
<dbReference type="GO" id="GO:0004364">
    <property type="term" value="F:glutathione transferase activity"/>
    <property type="evidence" value="ECO:0007669"/>
    <property type="project" value="UniProtKB-UniRule"/>
</dbReference>
<comment type="similarity">
    <text evidence="1">Belongs to the GST superfamily. HSP26 family.</text>
</comment>